<keyword evidence="2" id="KW-0949">S-adenosyl-L-methionine</keyword>
<accession>A0A0G0BFH9</accession>
<sequence>MKNSEYKTRLFHGLPAVFCNNHWVVISPYAGELVRIDDDKFDSQETKIELEKKGFFGHPSEKGPGALSDYLQLTLITNSDCNLKCSYCFANAGETKIVMEENVAFAAVRYSVKKAKSRDLLISFFGGEPSLTQSLIKKVVAYAKQSIIGTEVKKVRFNITTNGVMSKSFLNFLIDNDFFLTISMDGLPIVQNHQRPLRYPSKGSFDSSPILERTVKTLVAKKHEFMIRATVTDFSVKYLVQTIQYLDNLGVTQFHCEVINLAGRAIIKTKGQPMKRPAVDDFIENLKASILEAGKLGMGILNSSYMNLLQPSVHFCDGVGGNRISVSYTGEVTTCLEVQGGCHPTADNFIIGAYNKETGDIDISSLKQLKICSNPITSQNSCCKDCFAIYICGGGCPIRNYHMTGDQNKVDLFRCQVIKSILPFIFDLFDQSS</sequence>
<dbReference type="EMBL" id="LBOG01000007">
    <property type="protein sequence ID" value="KKP29832.1"/>
    <property type="molecule type" value="Genomic_DNA"/>
</dbReference>
<name>A0A0G0BFH9_9BACT</name>
<gene>
    <name evidence="7" type="ORF">UR19_C0007G0006</name>
</gene>
<dbReference type="CDD" id="cd01335">
    <property type="entry name" value="Radical_SAM"/>
    <property type="match status" value="1"/>
</dbReference>
<reference evidence="7 8" key="1">
    <citation type="journal article" date="2015" name="Nature">
        <title>rRNA introns, odd ribosomes, and small enigmatic genomes across a large radiation of phyla.</title>
        <authorList>
            <person name="Brown C.T."/>
            <person name="Hug L.A."/>
            <person name="Thomas B.C."/>
            <person name="Sharon I."/>
            <person name="Castelle C.J."/>
            <person name="Singh A."/>
            <person name="Wilkins M.J."/>
            <person name="Williams K.H."/>
            <person name="Banfield J.F."/>
        </authorList>
    </citation>
    <scope>NUCLEOTIDE SEQUENCE [LARGE SCALE GENOMIC DNA]</scope>
</reference>
<dbReference type="InterPro" id="IPR013785">
    <property type="entry name" value="Aldolase_TIM"/>
</dbReference>
<dbReference type="InterPro" id="IPR007197">
    <property type="entry name" value="rSAM"/>
</dbReference>
<feature type="domain" description="Radical SAM core" evidence="6">
    <location>
        <begin position="79"/>
        <end position="187"/>
    </location>
</feature>
<dbReference type="SFLD" id="SFLDS00029">
    <property type="entry name" value="Radical_SAM"/>
    <property type="match status" value="1"/>
</dbReference>
<dbReference type="Gene3D" id="3.20.20.70">
    <property type="entry name" value="Aldolase class I"/>
    <property type="match status" value="1"/>
</dbReference>
<dbReference type="InterPro" id="IPR058240">
    <property type="entry name" value="rSAM_sf"/>
</dbReference>
<dbReference type="SFLD" id="SFLDG01386">
    <property type="entry name" value="main_SPASM_domain-containing"/>
    <property type="match status" value="1"/>
</dbReference>
<dbReference type="GO" id="GO:0016491">
    <property type="term" value="F:oxidoreductase activity"/>
    <property type="evidence" value="ECO:0007669"/>
    <property type="project" value="InterPro"/>
</dbReference>
<dbReference type="SFLD" id="SFLDG01384">
    <property type="entry name" value="thioether_bond_formation_requi"/>
    <property type="match status" value="1"/>
</dbReference>
<dbReference type="InterPro" id="IPR023885">
    <property type="entry name" value="4Fe4S-binding_SPASM_dom"/>
</dbReference>
<dbReference type="NCBIfam" id="TIGR04085">
    <property type="entry name" value="rSAM_more_4Fe4S"/>
    <property type="match status" value="1"/>
</dbReference>
<evidence type="ECO:0000256" key="3">
    <source>
        <dbReference type="ARBA" id="ARBA00022723"/>
    </source>
</evidence>
<evidence type="ECO:0000256" key="2">
    <source>
        <dbReference type="ARBA" id="ARBA00022691"/>
    </source>
</evidence>
<evidence type="ECO:0000256" key="5">
    <source>
        <dbReference type="ARBA" id="ARBA00023014"/>
    </source>
</evidence>
<evidence type="ECO:0000256" key="4">
    <source>
        <dbReference type="ARBA" id="ARBA00023004"/>
    </source>
</evidence>
<evidence type="ECO:0000256" key="1">
    <source>
        <dbReference type="ARBA" id="ARBA00001966"/>
    </source>
</evidence>
<dbReference type="AlphaFoldDB" id="A0A0G0BFH9"/>
<organism evidence="7 8">
    <name type="scientific">Candidatus Nomurabacteria bacterium GW2011_GWF1_31_48</name>
    <dbReference type="NCBI Taxonomy" id="1618767"/>
    <lineage>
        <taxon>Bacteria</taxon>
        <taxon>Candidatus Nomuraibacteriota</taxon>
    </lineage>
</organism>
<evidence type="ECO:0000313" key="8">
    <source>
        <dbReference type="Proteomes" id="UP000034934"/>
    </source>
</evidence>
<dbReference type="SUPFAM" id="SSF102114">
    <property type="entry name" value="Radical SAM enzymes"/>
    <property type="match status" value="1"/>
</dbReference>
<dbReference type="Pfam" id="PF04055">
    <property type="entry name" value="Radical_SAM"/>
    <property type="match status" value="1"/>
</dbReference>
<dbReference type="SFLD" id="SFLDG01067">
    <property type="entry name" value="SPASM/twitch_domain_containing"/>
    <property type="match status" value="1"/>
</dbReference>
<proteinExistence type="predicted"/>
<dbReference type="GO" id="GO:0051536">
    <property type="term" value="F:iron-sulfur cluster binding"/>
    <property type="evidence" value="ECO:0007669"/>
    <property type="project" value="UniProtKB-KW"/>
</dbReference>
<comment type="cofactor">
    <cofactor evidence="1">
        <name>[4Fe-4S] cluster</name>
        <dbReference type="ChEBI" id="CHEBI:49883"/>
    </cofactor>
</comment>
<dbReference type="InterPro" id="IPR023867">
    <property type="entry name" value="Sulphatase_maturase_rSAM"/>
</dbReference>
<keyword evidence="4" id="KW-0408">Iron</keyword>
<evidence type="ECO:0000313" key="7">
    <source>
        <dbReference type="EMBL" id="KKP29832.1"/>
    </source>
</evidence>
<evidence type="ECO:0000259" key="6">
    <source>
        <dbReference type="Pfam" id="PF04055"/>
    </source>
</evidence>
<dbReference type="PANTHER" id="PTHR43273:SF8">
    <property type="entry name" value="RADICAL SAM DOMAIN PROTEIN"/>
    <property type="match status" value="1"/>
</dbReference>
<dbReference type="PANTHER" id="PTHR43273">
    <property type="entry name" value="ANAEROBIC SULFATASE-MATURATING ENZYME HOMOLOG ASLB-RELATED"/>
    <property type="match status" value="1"/>
</dbReference>
<keyword evidence="5" id="KW-0411">Iron-sulfur</keyword>
<protein>
    <submittedName>
        <fullName evidence="7">Radical SAM domain protein</fullName>
    </submittedName>
</protein>
<keyword evidence="3" id="KW-0479">Metal-binding</keyword>
<dbReference type="Proteomes" id="UP000034934">
    <property type="component" value="Unassembled WGS sequence"/>
</dbReference>
<comment type="caution">
    <text evidence="7">The sequence shown here is derived from an EMBL/GenBank/DDBJ whole genome shotgun (WGS) entry which is preliminary data.</text>
</comment>
<dbReference type="GO" id="GO:0046872">
    <property type="term" value="F:metal ion binding"/>
    <property type="evidence" value="ECO:0007669"/>
    <property type="project" value="UniProtKB-KW"/>
</dbReference>